<dbReference type="Proteomes" id="UP000018852">
    <property type="component" value="Unassembled WGS sequence"/>
</dbReference>
<dbReference type="AlphaFoldDB" id="W1V749"/>
<proteinExistence type="predicted"/>
<evidence type="ECO:0000313" key="2">
    <source>
        <dbReference type="Proteomes" id="UP000018852"/>
    </source>
</evidence>
<name>W1V749_9ACTO</name>
<organism evidence="1 2">
    <name type="scientific">Actinomyces urogenitalis DORA_12</name>
    <dbReference type="NCBI Taxonomy" id="1403939"/>
    <lineage>
        <taxon>Bacteria</taxon>
        <taxon>Bacillati</taxon>
        <taxon>Actinomycetota</taxon>
        <taxon>Actinomycetes</taxon>
        <taxon>Actinomycetales</taxon>
        <taxon>Actinomycetaceae</taxon>
        <taxon>Actinomyces</taxon>
    </lineage>
</organism>
<protein>
    <submittedName>
        <fullName evidence="1">ABC superfamily ATP binding cassette transporter, ABC protein</fullName>
    </submittedName>
</protein>
<evidence type="ECO:0000313" key="1">
    <source>
        <dbReference type="EMBL" id="ETJ01797.1"/>
    </source>
</evidence>
<dbReference type="EMBL" id="AZLV01001050">
    <property type="protein sequence ID" value="ETJ01797.1"/>
    <property type="molecule type" value="Genomic_DNA"/>
</dbReference>
<feature type="non-terminal residue" evidence="1">
    <location>
        <position position="1"/>
    </location>
</feature>
<comment type="caution">
    <text evidence="1">The sequence shown here is derived from an EMBL/GenBank/DDBJ whole genome shotgun (WGS) entry which is preliminary data.</text>
</comment>
<gene>
    <name evidence="1" type="ORF">Q605_AUC01050G0005</name>
</gene>
<sequence>VAVIAAGRVLAAGATQEVAAGQDLDTRFAQLVGAPATREELSWLRPSSV</sequence>
<reference evidence="1 2" key="1">
    <citation type="submission" date="2013-12" db="EMBL/GenBank/DDBJ databases">
        <title>A Varibaculum cambriense genome reconstructed from a premature infant gut community with otherwise low bacterial novelty that shifts toward anaerobic metabolism during the third week of life.</title>
        <authorList>
            <person name="Brown C.T."/>
            <person name="Sharon I."/>
            <person name="Thomas B.C."/>
            <person name="Castelle C.J."/>
            <person name="Morowitz M.J."/>
            <person name="Banfield J.F."/>
        </authorList>
    </citation>
    <scope>NUCLEOTIDE SEQUENCE [LARGE SCALE GENOMIC DNA]</scope>
    <source>
        <strain evidence="2">DORA_12</strain>
    </source>
</reference>
<accession>W1V749</accession>